<dbReference type="InterPro" id="IPR017900">
    <property type="entry name" value="4Fe4S_Fe_S_CS"/>
</dbReference>
<gene>
    <name evidence="20" type="ORF">CEUTPL_LOCUS6698</name>
</gene>
<sequence>MSIFLRRRPFISCTTNNLLKRWPLDQGVAKANASKAKAEPEAQKPKKLKTFRIYRYNPESKLHGKKPYMQEYTFDANECGPMILHALEKIKTEQDSSLTYRKSCREGICGSCGMNVNGQNKLACTATIPSSFKTVIYPLPHMYVIKDLIVDFTHFLEQHKRIHPYLVRHGDNFEEGQEYYLQSIKDREKLDGFIECILCACCSTSCPEYWWHGHKKDPQDFLGPAALLNMYRWLIDSRDQGTGKRLDQLRNYFSLFRCTQINNCTKCCPKRLKPGQAIARLRMFVAGWRSKGKPEMDGIIKADPMKAARKDQKC</sequence>
<evidence type="ECO:0000313" key="21">
    <source>
        <dbReference type="Proteomes" id="UP001152799"/>
    </source>
</evidence>
<evidence type="ECO:0000256" key="8">
    <source>
        <dbReference type="ARBA" id="ARBA00022532"/>
    </source>
</evidence>
<evidence type="ECO:0000259" key="18">
    <source>
        <dbReference type="PROSITE" id="PS51085"/>
    </source>
</evidence>
<evidence type="ECO:0000256" key="15">
    <source>
        <dbReference type="ARBA" id="ARBA00023291"/>
    </source>
</evidence>
<keyword evidence="17" id="KW-0496">Mitochondrion</keyword>
<evidence type="ECO:0000256" key="17">
    <source>
        <dbReference type="RuleBase" id="RU361237"/>
    </source>
</evidence>
<dbReference type="InterPro" id="IPR017896">
    <property type="entry name" value="4Fe4S_Fe-S-bd"/>
</dbReference>
<evidence type="ECO:0000256" key="12">
    <source>
        <dbReference type="ARBA" id="ARBA00023002"/>
    </source>
</evidence>
<comment type="subcellular location">
    <subcellularLocation>
        <location evidence="1 17">Mitochondrion inner membrane</location>
        <topology evidence="1 17">Peripheral membrane protein</topology>
        <orientation evidence="1 17">Matrix side</orientation>
    </subcellularLocation>
</comment>
<dbReference type="InterPro" id="IPR006058">
    <property type="entry name" value="2Fe2S_fd_BS"/>
</dbReference>
<evidence type="ECO:0000256" key="2">
    <source>
        <dbReference type="ARBA" id="ARBA00004788"/>
    </source>
</evidence>
<evidence type="ECO:0000256" key="1">
    <source>
        <dbReference type="ARBA" id="ARBA00004443"/>
    </source>
</evidence>
<dbReference type="InterPro" id="IPR012675">
    <property type="entry name" value="Beta-grasp_dom_sf"/>
</dbReference>
<dbReference type="NCBIfam" id="TIGR00384">
    <property type="entry name" value="dhsB"/>
    <property type="match status" value="1"/>
</dbReference>
<dbReference type="PROSITE" id="PS00197">
    <property type="entry name" value="2FE2S_FER_1"/>
    <property type="match status" value="1"/>
</dbReference>
<dbReference type="GO" id="GO:0022904">
    <property type="term" value="P:respiratory electron transport chain"/>
    <property type="evidence" value="ECO:0007669"/>
    <property type="project" value="TreeGrafter"/>
</dbReference>
<dbReference type="InterPro" id="IPR036010">
    <property type="entry name" value="2Fe-2S_ferredoxin-like_sf"/>
</dbReference>
<feature type="domain" description="4Fe-4S ferredoxin-type" evidence="19">
    <location>
        <begin position="186"/>
        <end position="216"/>
    </location>
</feature>
<evidence type="ECO:0000256" key="14">
    <source>
        <dbReference type="ARBA" id="ARBA00023014"/>
    </source>
</evidence>
<dbReference type="InterPro" id="IPR025192">
    <property type="entry name" value="Succ_DH/fum_Rdtase_N"/>
</dbReference>
<evidence type="ECO:0000256" key="6">
    <source>
        <dbReference type="ARBA" id="ARBA00022448"/>
    </source>
</evidence>
<evidence type="ECO:0000256" key="7">
    <source>
        <dbReference type="ARBA" id="ARBA00022485"/>
    </source>
</evidence>
<dbReference type="AlphaFoldDB" id="A0A9N9QP36"/>
<dbReference type="GO" id="GO:0008177">
    <property type="term" value="F:succinate dehydrogenase (quinone) activity"/>
    <property type="evidence" value="ECO:0007669"/>
    <property type="project" value="UniProtKB-EC"/>
</dbReference>
<keyword evidence="17" id="KW-0472">Membrane</keyword>
<evidence type="ECO:0000256" key="4">
    <source>
        <dbReference type="ARBA" id="ARBA00012792"/>
    </source>
</evidence>
<comment type="similarity">
    <text evidence="3 17">Belongs to the succinate dehydrogenase/fumarate reductase iron-sulfur protein family.</text>
</comment>
<dbReference type="Gene3D" id="3.10.20.30">
    <property type="match status" value="1"/>
</dbReference>
<keyword evidence="6" id="KW-0813">Transport</keyword>
<comment type="cofactor">
    <cofactor evidence="17">
        <name>[2Fe-2S] cluster</name>
        <dbReference type="ChEBI" id="CHEBI:190135"/>
    </cofactor>
    <text evidence="17">Binds 1 [2Fe-2S] cluster.</text>
</comment>
<dbReference type="GO" id="GO:0051538">
    <property type="term" value="F:3 iron, 4 sulfur cluster binding"/>
    <property type="evidence" value="ECO:0007669"/>
    <property type="project" value="UniProtKB-KW"/>
</dbReference>
<evidence type="ECO:0000256" key="16">
    <source>
        <dbReference type="ARBA" id="ARBA00049220"/>
    </source>
</evidence>
<evidence type="ECO:0000313" key="20">
    <source>
        <dbReference type="EMBL" id="CAG9766107.1"/>
    </source>
</evidence>
<evidence type="ECO:0000259" key="19">
    <source>
        <dbReference type="PROSITE" id="PS51379"/>
    </source>
</evidence>
<dbReference type="Pfam" id="PF13085">
    <property type="entry name" value="Fer2_3"/>
    <property type="match status" value="1"/>
</dbReference>
<dbReference type="PANTHER" id="PTHR11921:SF29">
    <property type="entry name" value="SUCCINATE DEHYDROGENASE [UBIQUINONE] IRON-SULFUR SUBUNIT, MITOCHONDRIAL"/>
    <property type="match status" value="1"/>
</dbReference>
<dbReference type="PROSITE" id="PS51085">
    <property type="entry name" value="2FE2S_FER_2"/>
    <property type="match status" value="1"/>
</dbReference>
<dbReference type="GO" id="GO:0051539">
    <property type="term" value="F:4 iron, 4 sulfur cluster binding"/>
    <property type="evidence" value="ECO:0007669"/>
    <property type="project" value="UniProtKB-KW"/>
</dbReference>
<comment type="cofactor">
    <cofactor evidence="17">
        <name>[3Fe-4S] cluster</name>
        <dbReference type="ChEBI" id="CHEBI:21137"/>
    </cofactor>
    <text evidence="17">Binds 1 [3Fe-4S] cluster.</text>
</comment>
<evidence type="ECO:0000256" key="10">
    <source>
        <dbReference type="ARBA" id="ARBA00022723"/>
    </source>
</evidence>
<dbReference type="SUPFAM" id="SSF46548">
    <property type="entry name" value="alpha-helical ferredoxin"/>
    <property type="match status" value="1"/>
</dbReference>
<protein>
    <recommendedName>
        <fullName evidence="5 17">Succinate dehydrogenase [ubiquinone] iron-sulfur subunit, mitochondrial</fullName>
        <ecNumber evidence="4 17">1.3.5.1</ecNumber>
    </recommendedName>
</protein>
<comment type="catalytic activity">
    <reaction evidence="16">
        <text>a quinone + succinate = fumarate + a quinol</text>
        <dbReference type="Rhea" id="RHEA:40523"/>
        <dbReference type="ChEBI" id="CHEBI:24646"/>
        <dbReference type="ChEBI" id="CHEBI:29806"/>
        <dbReference type="ChEBI" id="CHEBI:30031"/>
        <dbReference type="ChEBI" id="CHEBI:132124"/>
        <dbReference type="EC" id="1.3.5.1"/>
    </reaction>
</comment>
<keyword evidence="11" id="KW-0249">Electron transport</keyword>
<keyword evidence="13 17" id="KW-0408">Iron</keyword>
<dbReference type="GO" id="GO:0051537">
    <property type="term" value="F:2 iron, 2 sulfur cluster binding"/>
    <property type="evidence" value="ECO:0007669"/>
    <property type="project" value="UniProtKB-KW"/>
</dbReference>
<evidence type="ECO:0000256" key="11">
    <source>
        <dbReference type="ARBA" id="ARBA00022982"/>
    </source>
</evidence>
<feature type="domain" description="2Fe-2S ferredoxin-type" evidence="18">
    <location>
        <begin position="58"/>
        <end position="142"/>
    </location>
</feature>
<evidence type="ECO:0000256" key="5">
    <source>
        <dbReference type="ARBA" id="ARBA00016766"/>
    </source>
</evidence>
<keyword evidence="14 17" id="KW-0411">Iron-sulfur</keyword>
<keyword evidence="8" id="KW-0816">Tricarboxylic acid cycle</keyword>
<comment type="pathway">
    <text evidence="2 17">Carbohydrate metabolism; tricarboxylic acid cycle; fumarate from succinate (eukaryal route): step 1/1.</text>
</comment>
<dbReference type="InterPro" id="IPR001041">
    <property type="entry name" value="2Fe-2S_ferredoxin-type"/>
</dbReference>
<keyword evidence="17" id="KW-0999">Mitochondrion inner membrane</keyword>
<reference evidence="20" key="1">
    <citation type="submission" date="2022-01" db="EMBL/GenBank/DDBJ databases">
        <authorList>
            <person name="King R."/>
        </authorList>
    </citation>
    <scope>NUCLEOTIDE SEQUENCE</scope>
</reference>
<dbReference type="PROSITE" id="PS00198">
    <property type="entry name" value="4FE4S_FER_1"/>
    <property type="match status" value="1"/>
</dbReference>
<proteinExistence type="inferred from homology"/>
<dbReference type="GO" id="GO:0046872">
    <property type="term" value="F:metal ion binding"/>
    <property type="evidence" value="ECO:0007669"/>
    <property type="project" value="UniProtKB-KW"/>
</dbReference>
<dbReference type="InterPro" id="IPR050573">
    <property type="entry name" value="SDH/FRD_Iron-Sulfur"/>
</dbReference>
<dbReference type="Gene3D" id="1.10.1060.10">
    <property type="entry name" value="Alpha-helical ferredoxin"/>
    <property type="match status" value="1"/>
</dbReference>
<dbReference type="PANTHER" id="PTHR11921">
    <property type="entry name" value="SUCCINATE DEHYDROGENASE IRON-SULFUR PROTEIN"/>
    <property type="match status" value="1"/>
</dbReference>
<comment type="cofactor">
    <cofactor evidence="17">
        <name>[4Fe-4S] cluster</name>
        <dbReference type="ChEBI" id="CHEBI:49883"/>
    </cofactor>
    <text evidence="17">Binds 1 [4Fe-4S] cluster.</text>
</comment>
<dbReference type="GO" id="GO:0009055">
    <property type="term" value="F:electron transfer activity"/>
    <property type="evidence" value="ECO:0007669"/>
    <property type="project" value="InterPro"/>
</dbReference>
<dbReference type="InterPro" id="IPR009051">
    <property type="entry name" value="Helical_ferredxn"/>
</dbReference>
<evidence type="ECO:0000256" key="13">
    <source>
        <dbReference type="ARBA" id="ARBA00023004"/>
    </source>
</evidence>
<keyword evidence="7 17" id="KW-0004">4Fe-4S</keyword>
<keyword evidence="21" id="KW-1185">Reference proteome</keyword>
<evidence type="ECO:0000256" key="9">
    <source>
        <dbReference type="ARBA" id="ARBA00022714"/>
    </source>
</evidence>
<organism evidence="20 21">
    <name type="scientific">Ceutorhynchus assimilis</name>
    <name type="common">cabbage seed weevil</name>
    <dbReference type="NCBI Taxonomy" id="467358"/>
    <lineage>
        <taxon>Eukaryota</taxon>
        <taxon>Metazoa</taxon>
        <taxon>Ecdysozoa</taxon>
        <taxon>Arthropoda</taxon>
        <taxon>Hexapoda</taxon>
        <taxon>Insecta</taxon>
        <taxon>Pterygota</taxon>
        <taxon>Neoptera</taxon>
        <taxon>Endopterygota</taxon>
        <taxon>Coleoptera</taxon>
        <taxon>Polyphaga</taxon>
        <taxon>Cucujiformia</taxon>
        <taxon>Curculionidae</taxon>
        <taxon>Ceutorhynchinae</taxon>
        <taxon>Ceutorhynchus</taxon>
    </lineage>
</organism>
<keyword evidence="10 17" id="KW-0479">Metal-binding</keyword>
<name>A0A9N9QP36_9CUCU</name>
<dbReference type="NCBIfam" id="NF004616">
    <property type="entry name" value="PRK05950.1"/>
    <property type="match status" value="1"/>
</dbReference>
<evidence type="ECO:0000256" key="3">
    <source>
        <dbReference type="ARBA" id="ARBA00009433"/>
    </source>
</evidence>
<dbReference type="OrthoDB" id="1696654at2759"/>
<dbReference type="EMBL" id="OU892279">
    <property type="protein sequence ID" value="CAG9766107.1"/>
    <property type="molecule type" value="Genomic_DNA"/>
</dbReference>
<keyword evidence="15 17" id="KW-0003">3Fe-4S</keyword>
<keyword evidence="9 17" id="KW-0001">2Fe-2S</keyword>
<keyword evidence="12" id="KW-0560">Oxidoreductase</keyword>
<dbReference type="GO" id="GO:0006099">
    <property type="term" value="P:tricarboxylic acid cycle"/>
    <property type="evidence" value="ECO:0007669"/>
    <property type="project" value="UniProtKB-KW"/>
</dbReference>
<accession>A0A9N9QP36</accession>
<dbReference type="EC" id="1.3.5.1" evidence="4 17"/>
<dbReference type="SUPFAM" id="SSF54292">
    <property type="entry name" value="2Fe-2S ferredoxin-like"/>
    <property type="match status" value="1"/>
</dbReference>
<dbReference type="PROSITE" id="PS51379">
    <property type="entry name" value="4FE4S_FER_2"/>
    <property type="match status" value="1"/>
</dbReference>
<dbReference type="InterPro" id="IPR004489">
    <property type="entry name" value="Succ_DH/fum_Rdtase_Fe-S"/>
</dbReference>
<dbReference type="Pfam" id="PF13534">
    <property type="entry name" value="Fer4_17"/>
    <property type="match status" value="1"/>
</dbReference>
<dbReference type="GO" id="GO:0005743">
    <property type="term" value="C:mitochondrial inner membrane"/>
    <property type="evidence" value="ECO:0007669"/>
    <property type="project" value="UniProtKB-SubCell"/>
</dbReference>
<dbReference type="FunFam" id="1.10.1060.10:FF:000001">
    <property type="entry name" value="Succinate dehydrogenase iron-sulfur subunit SdhB"/>
    <property type="match status" value="1"/>
</dbReference>
<dbReference type="Proteomes" id="UP001152799">
    <property type="component" value="Chromosome 3"/>
</dbReference>
<dbReference type="CDD" id="cd00207">
    <property type="entry name" value="fer2"/>
    <property type="match status" value="1"/>
</dbReference>
<comment type="function">
    <text evidence="17">Iron-sulfur protein (IP) subunit of succinate dehydrogenase (SDH) that is involved in complex II of the mitochondrial electron transport chain and is responsible for transferring electrons from succinate to ubiquinone (coenzyme Q).</text>
</comment>